<dbReference type="AlphaFoldDB" id="A0A517MT74"/>
<evidence type="ECO:0000313" key="3">
    <source>
        <dbReference type="Proteomes" id="UP000319852"/>
    </source>
</evidence>
<evidence type="ECO:0000313" key="2">
    <source>
        <dbReference type="EMBL" id="QDS98079.1"/>
    </source>
</evidence>
<keyword evidence="3" id="KW-1185">Reference proteome</keyword>
<keyword evidence="1" id="KW-1133">Transmembrane helix</keyword>
<gene>
    <name evidence="2" type="ORF">HG15A2_13510</name>
</gene>
<feature type="transmembrane region" description="Helical" evidence="1">
    <location>
        <begin position="16"/>
        <end position="37"/>
    </location>
</feature>
<organism evidence="2 3">
    <name type="scientific">Adhaeretor mobilis</name>
    <dbReference type="NCBI Taxonomy" id="1930276"/>
    <lineage>
        <taxon>Bacteria</taxon>
        <taxon>Pseudomonadati</taxon>
        <taxon>Planctomycetota</taxon>
        <taxon>Planctomycetia</taxon>
        <taxon>Pirellulales</taxon>
        <taxon>Lacipirellulaceae</taxon>
        <taxon>Adhaeretor</taxon>
    </lineage>
</organism>
<protein>
    <submittedName>
        <fullName evidence="2">Uncharacterized protein</fullName>
    </submittedName>
</protein>
<keyword evidence="1" id="KW-0472">Membrane</keyword>
<dbReference type="EMBL" id="CP036263">
    <property type="protein sequence ID" value="QDS98079.1"/>
    <property type="molecule type" value="Genomic_DNA"/>
</dbReference>
<reference evidence="2 3" key="1">
    <citation type="submission" date="2019-02" db="EMBL/GenBank/DDBJ databases">
        <title>Deep-cultivation of Planctomycetes and their phenomic and genomic characterization uncovers novel biology.</title>
        <authorList>
            <person name="Wiegand S."/>
            <person name="Jogler M."/>
            <person name="Boedeker C."/>
            <person name="Pinto D."/>
            <person name="Vollmers J."/>
            <person name="Rivas-Marin E."/>
            <person name="Kohn T."/>
            <person name="Peeters S.H."/>
            <person name="Heuer A."/>
            <person name="Rast P."/>
            <person name="Oberbeckmann S."/>
            <person name="Bunk B."/>
            <person name="Jeske O."/>
            <person name="Meyerdierks A."/>
            <person name="Storesund J.E."/>
            <person name="Kallscheuer N."/>
            <person name="Luecker S."/>
            <person name="Lage O.M."/>
            <person name="Pohl T."/>
            <person name="Merkel B.J."/>
            <person name="Hornburger P."/>
            <person name="Mueller R.-W."/>
            <person name="Bruemmer F."/>
            <person name="Labrenz M."/>
            <person name="Spormann A.M."/>
            <person name="Op den Camp H."/>
            <person name="Overmann J."/>
            <person name="Amann R."/>
            <person name="Jetten M.S.M."/>
            <person name="Mascher T."/>
            <person name="Medema M.H."/>
            <person name="Devos D.P."/>
            <person name="Kaster A.-K."/>
            <person name="Ovreas L."/>
            <person name="Rohde M."/>
            <person name="Galperin M.Y."/>
            <person name="Jogler C."/>
        </authorList>
    </citation>
    <scope>NUCLEOTIDE SEQUENCE [LARGE SCALE GENOMIC DNA]</scope>
    <source>
        <strain evidence="2 3">HG15A2</strain>
    </source>
</reference>
<proteinExistence type="predicted"/>
<sequence>MTKSKPMPRKKPLNPFYLALIPVGTVFVVTAFIYGYMAFQMVNAAADAAKQAAHPLFAWMRAHGNTLLLVELAVLAVLTFGAMALESRQDRKDE</sequence>
<dbReference type="Proteomes" id="UP000319852">
    <property type="component" value="Chromosome"/>
</dbReference>
<evidence type="ECO:0000256" key="1">
    <source>
        <dbReference type="SAM" id="Phobius"/>
    </source>
</evidence>
<feature type="transmembrane region" description="Helical" evidence="1">
    <location>
        <begin position="66"/>
        <end position="85"/>
    </location>
</feature>
<keyword evidence="1" id="KW-0812">Transmembrane</keyword>
<name>A0A517MT74_9BACT</name>
<dbReference type="KEGG" id="amob:HG15A2_13510"/>
<accession>A0A517MT74</accession>